<dbReference type="Proteomes" id="UP000504603">
    <property type="component" value="Unplaced"/>
</dbReference>
<protein>
    <submittedName>
        <fullName evidence="5">Thaumatin-like protein 1</fullName>
    </submittedName>
</protein>
<dbReference type="GeneID" id="111011965"/>
<name>A0A6J1CL57_MOMCH</name>
<accession>A0A6J1CL57</accession>
<sequence>MISLLHPLSNFVFIILIIISSGGIRSSDSARVFTIINNCKETIWRGDCPSELAVKAKGKVVGCRSACDVFNTDEYCCRGVYGNSMTCRPTFYSQKFKSACPTAYSYAYDDPTSIFTCTAADYVVSFCSSRNQPVCSYHNQKLVCSGSNGLKSFIGGWGAAVMAAFLFMVNSRIIF</sequence>
<feature type="transmembrane region" description="Helical" evidence="2">
    <location>
        <begin position="149"/>
        <end position="169"/>
    </location>
</feature>
<keyword evidence="4" id="KW-1185">Reference proteome</keyword>
<dbReference type="SMART" id="SM00205">
    <property type="entry name" value="THN"/>
    <property type="match status" value="1"/>
</dbReference>
<reference evidence="5" key="1">
    <citation type="submission" date="2025-08" db="UniProtKB">
        <authorList>
            <consortium name="RefSeq"/>
        </authorList>
    </citation>
    <scope>IDENTIFICATION</scope>
    <source>
        <strain evidence="5">OHB3-1</strain>
    </source>
</reference>
<feature type="signal peptide" evidence="3">
    <location>
        <begin position="1"/>
        <end position="26"/>
    </location>
</feature>
<evidence type="ECO:0000256" key="1">
    <source>
        <dbReference type="ARBA" id="ARBA00010607"/>
    </source>
</evidence>
<dbReference type="OrthoDB" id="430315at2759"/>
<dbReference type="KEGG" id="mcha:111011965"/>
<dbReference type="InterPro" id="IPR001938">
    <property type="entry name" value="Thaumatin"/>
</dbReference>
<evidence type="ECO:0000256" key="3">
    <source>
        <dbReference type="SAM" id="SignalP"/>
    </source>
</evidence>
<dbReference type="AlphaFoldDB" id="A0A6J1CL57"/>
<keyword evidence="3" id="KW-0732">Signal</keyword>
<keyword evidence="2" id="KW-0812">Transmembrane</keyword>
<evidence type="ECO:0000256" key="2">
    <source>
        <dbReference type="SAM" id="Phobius"/>
    </source>
</evidence>
<comment type="similarity">
    <text evidence="1">Belongs to the thaumatin family.</text>
</comment>
<gene>
    <name evidence="5" type="primary">LOC111011965</name>
</gene>
<dbReference type="Gene3D" id="2.60.110.10">
    <property type="entry name" value="Thaumatin"/>
    <property type="match status" value="1"/>
</dbReference>
<keyword evidence="2" id="KW-0472">Membrane</keyword>
<feature type="chain" id="PRO_5027053975" evidence="3">
    <location>
        <begin position="27"/>
        <end position="175"/>
    </location>
</feature>
<dbReference type="PROSITE" id="PS51367">
    <property type="entry name" value="THAUMATIN_2"/>
    <property type="match status" value="1"/>
</dbReference>
<dbReference type="Pfam" id="PF00314">
    <property type="entry name" value="Thaumatin"/>
    <property type="match status" value="1"/>
</dbReference>
<evidence type="ECO:0000313" key="5">
    <source>
        <dbReference type="RefSeq" id="XP_022141663.1"/>
    </source>
</evidence>
<proteinExistence type="inferred from homology"/>
<dbReference type="RefSeq" id="XP_022141663.1">
    <property type="nucleotide sequence ID" value="XM_022285971.1"/>
</dbReference>
<organism evidence="4 5">
    <name type="scientific">Momordica charantia</name>
    <name type="common">Bitter gourd</name>
    <name type="synonym">Balsam pear</name>
    <dbReference type="NCBI Taxonomy" id="3673"/>
    <lineage>
        <taxon>Eukaryota</taxon>
        <taxon>Viridiplantae</taxon>
        <taxon>Streptophyta</taxon>
        <taxon>Embryophyta</taxon>
        <taxon>Tracheophyta</taxon>
        <taxon>Spermatophyta</taxon>
        <taxon>Magnoliopsida</taxon>
        <taxon>eudicotyledons</taxon>
        <taxon>Gunneridae</taxon>
        <taxon>Pentapetalae</taxon>
        <taxon>rosids</taxon>
        <taxon>fabids</taxon>
        <taxon>Cucurbitales</taxon>
        <taxon>Cucurbitaceae</taxon>
        <taxon>Momordiceae</taxon>
        <taxon>Momordica</taxon>
    </lineage>
</organism>
<dbReference type="SUPFAM" id="SSF49870">
    <property type="entry name" value="Osmotin, thaumatin-like protein"/>
    <property type="match status" value="1"/>
</dbReference>
<evidence type="ECO:0000313" key="4">
    <source>
        <dbReference type="Proteomes" id="UP000504603"/>
    </source>
</evidence>
<dbReference type="PANTHER" id="PTHR31048">
    <property type="entry name" value="OS03G0233200 PROTEIN"/>
    <property type="match status" value="1"/>
</dbReference>
<dbReference type="InterPro" id="IPR037176">
    <property type="entry name" value="Osmotin/thaumatin-like_sf"/>
</dbReference>
<keyword evidence="2" id="KW-1133">Transmembrane helix</keyword>